<sequence>MALRTVPSSPKDQHTNERRQASTLSLGQLQEELARVEDLCQSWRMEIAARWRLEGAGKARRFKAECAIEERTLKVLSGAQNREDLERIWQEHQRCTKAARDKEQGLREELCNAKRDAQQLSRGLPELLERRRYEARKQRQGLEGLRRKNRLCDSSVEELKQTLADLQRQANDLQEKAVSVQDLHSHHETQAEEAESQVEALKLHCSKMKQGTDELHQAHAPRMEHAQRLREQIPQLQSHVLHLENSLAQHREKLKSQVEDTQLAHDLELQTLRRSLQIHSHRLQAKQAEMSWLRHLAESLERDLARRQAQSNQSSPTEPQSPLSTKWAVFLHLSLRSLLEDLKHPQEDRSCQAAQSVNADSIFGALRRGNAVNVGFGSIMIEQDLMEDASETTKAFSEGQPIHEAGEAGKSMIVLTRGTAQVLKKAWNMKQGDHYGETMLLGLEQVWRVSLVSSSSSTLPEMGPNHARKINHFGMIIEIRRDSFRSLLEAVIPWILGRRLKTAGWTCLDMRICQEFPMEMKQFETFFDVTLEQLFSGTRTATCDIFTGSSPKMLESFDEHMLRRVFFPGETVLQDGPDSKELVLLQDGMGALEIAGRTVRTESKGMKKVWWDGRRAMKEERKLGSLLMQMYQSTVITSWNEQASVLQDFVATQCSPQFLQSLGLRSGKLIEPHEKLLNWLGLYPKGKSLGSKYPFKSPPADEKESPSAIRLSHRLSQTKTQEDELPSLGPNGVYGRMSALNLRPRPVGAIAFIAAEHCCVEAVLHQDVVVRALEIYHDQRPKILMFDQDKKGGNSIDFVEIVANSRIFSNMSQEFVRELASSAVDRIFMPGDAIMHQGAVEYSMFIVVSGTADVYVSDIKNEDPQLARERITKPAKHMSRVSHLSPGAICGELAMLGITPTRSATILEKAMAILDRYPQERELFGAVARTGVAPEKQREAVNFADVELRLYCERYAFFPDQQIIKEGEVGDKCFIINLGPAVLQKRGYAVKTFSPGSQFGCDHMLGINRTYCGTLIAMSVCHVLAVSRSSYVLALEQYPSTKANQQLLRQQRAEAKDLRQAIQRITIRKGIWQRYQGS</sequence>
<keyword evidence="1" id="KW-0407">Ion channel</keyword>
<feature type="compositionally biased region" description="Basic and acidic residues" evidence="3">
    <location>
        <begin position="11"/>
        <end position="20"/>
    </location>
</feature>
<dbReference type="PANTHER" id="PTHR45638:SF11">
    <property type="entry name" value="CYCLIC NUCLEOTIDE-GATED CATION CHANNEL SUBUNIT A"/>
    <property type="match status" value="1"/>
</dbReference>
<dbReference type="PANTHER" id="PTHR45638">
    <property type="entry name" value="CYCLIC NUCLEOTIDE-GATED CATION CHANNEL SUBUNIT A"/>
    <property type="match status" value="1"/>
</dbReference>
<evidence type="ECO:0000256" key="1">
    <source>
        <dbReference type="ARBA" id="ARBA00023286"/>
    </source>
</evidence>
<dbReference type="Gene3D" id="2.60.120.10">
    <property type="entry name" value="Jelly Rolls"/>
    <property type="match status" value="2"/>
</dbReference>
<keyword evidence="1" id="KW-1071">Ligand-gated ion channel</keyword>
<proteinExistence type="predicted"/>
<organism evidence="5 6">
    <name type="scientific">Durusdinium trenchii</name>
    <dbReference type="NCBI Taxonomy" id="1381693"/>
    <lineage>
        <taxon>Eukaryota</taxon>
        <taxon>Sar</taxon>
        <taxon>Alveolata</taxon>
        <taxon>Dinophyceae</taxon>
        <taxon>Suessiales</taxon>
        <taxon>Symbiodiniaceae</taxon>
        <taxon>Durusdinium</taxon>
    </lineage>
</organism>
<feature type="domain" description="Cyclic nucleotide-binding" evidence="4">
    <location>
        <begin position="396"/>
        <end position="488"/>
    </location>
</feature>
<comment type="caution">
    <text evidence="5">The sequence shown here is derived from an EMBL/GenBank/DDBJ whole genome shotgun (WGS) entry which is preliminary data.</text>
</comment>
<name>A0ABP0PL66_9DINO</name>
<keyword evidence="6" id="KW-1185">Reference proteome</keyword>
<keyword evidence="1" id="KW-0813">Transport</keyword>
<feature type="coiled-coil region" evidence="2">
    <location>
        <begin position="149"/>
        <end position="204"/>
    </location>
</feature>
<dbReference type="EMBL" id="CAXAMM010036335">
    <property type="protein sequence ID" value="CAK9075654.1"/>
    <property type="molecule type" value="Genomic_DNA"/>
</dbReference>
<feature type="domain" description="Cyclic nucleotide-binding" evidence="4">
    <location>
        <begin position="955"/>
        <end position="1031"/>
    </location>
</feature>
<dbReference type="SMART" id="SM00100">
    <property type="entry name" value="cNMP"/>
    <property type="match status" value="2"/>
</dbReference>
<dbReference type="InterPro" id="IPR018490">
    <property type="entry name" value="cNMP-bd_dom_sf"/>
</dbReference>
<dbReference type="Proteomes" id="UP001642464">
    <property type="component" value="Unassembled WGS sequence"/>
</dbReference>
<protein>
    <submittedName>
        <fullName evidence="5">cAMP-dependent protein kinase regulatory subunit (PKA regulatory subunit)</fullName>
    </submittedName>
</protein>
<feature type="compositionally biased region" description="Polar residues" evidence="3">
    <location>
        <begin position="308"/>
        <end position="323"/>
    </location>
</feature>
<dbReference type="SUPFAM" id="SSF51206">
    <property type="entry name" value="cAMP-binding domain-like"/>
    <property type="match status" value="3"/>
</dbReference>
<feature type="compositionally biased region" description="Polar residues" evidence="3">
    <location>
        <begin position="1"/>
        <end position="10"/>
    </location>
</feature>
<evidence type="ECO:0000313" key="5">
    <source>
        <dbReference type="EMBL" id="CAK9075654.1"/>
    </source>
</evidence>
<feature type="region of interest" description="Disordered" evidence="3">
    <location>
        <begin position="1"/>
        <end position="22"/>
    </location>
</feature>
<dbReference type="PROSITE" id="PS50042">
    <property type="entry name" value="CNMP_BINDING_3"/>
    <property type="match status" value="3"/>
</dbReference>
<dbReference type="CDD" id="cd00038">
    <property type="entry name" value="CAP_ED"/>
    <property type="match status" value="2"/>
</dbReference>
<keyword evidence="2" id="KW-0175">Coiled coil</keyword>
<dbReference type="InterPro" id="IPR000595">
    <property type="entry name" value="cNMP-bd_dom"/>
</dbReference>
<feature type="region of interest" description="Disordered" evidence="3">
    <location>
        <begin position="304"/>
        <end position="323"/>
    </location>
</feature>
<keyword evidence="1" id="KW-0406">Ion transport</keyword>
<reference evidence="5 6" key="1">
    <citation type="submission" date="2024-02" db="EMBL/GenBank/DDBJ databases">
        <authorList>
            <person name="Chen Y."/>
            <person name="Shah S."/>
            <person name="Dougan E. K."/>
            <person name="Thang M."/>
            <person name="Chan C."/>
        </authorList>
    </citation>
    <scope>NUCLEOTIDE SEQUENCE [LARGE SCALE GENOMIC DNA]</scope>
</reference>
<evidence type="ECO:0000313" key="6">
    <source>
        <dbReference type="Proteomes" id="UP001642464"/>
    </source>
</evidence>
<accession>A0ABP0PL66</accession>
<gene>
    <name evidence="5" type="ORF">SCF082_LOCUS36617</name>
</gene>
<feature type="domain" description="Cyclic nucleotide-binding" evidence="4">
    <location>
        <begin position="807"/>
        <end position="906"/>
    </location>
</feature>
<evidence type="ECO:0000256" key="2">
    <source>
        <dbReference type="SAM" id="Coils"/>
    </source>
</evidence>
<dbReference type="InterPro" id="IPR050866">
    <property type="entry name" value="CNG_cation_channel"/>
</dbReference>
<feature type="coiled-coil region" evidence="2">
    <location>
        <begin position="269"/>
        <end position="303"/>
    </location>
</feature>
<dbReference type="InterPro" id="IPR014710">
    <property type="entry name" value="RmlC-like_jellyroll"/>
</dbReference>
<evidence type="ECO:0000256" key="3">
    <source>
        <dbReference type="SAM" id="MobiDB-lite"/>
    </source>
</evidence>
<evidence type="ECO:0000259" key="4">
    <source>
        <dbReference type="PROSITE" id="PS50042"/>
    </source>
</evidence>